<gene>
    <name evidence="4" type="ORF">WJX72_005646</name>
</gene>
<feature type="region of interest" description="Disordered" evidence="2">
    <location>
        <begin position="759"/>
        <end position="822"/>
    </location>
</feature>
<dbReference type="PANTHER" id="PTHR13561">
    <property type="entry name" value="DNA REPLICATION REGULATOR DPB11-RELATED"/>
    <property type="match status" value="1"/>
</dbReference>
<evidence type="ECO:0000256" key="2">
    <source>
        <dbReference type="SAM" id="MobiDB-lite"/>
    </source>
</evidence>
<comment type="caution">
    <text evidence="4">The sequence shown here is derived from an EMBL/GenBank/DDBJ whole genome shotgun (WGS) entry which is preliminary data.</text>
</comment>
<dbReference type="EMBL" id="JALJOR010000002">
    <property type="protein sequence ID" value="KAK9823808.1"/>
    <property type="molecule type" value="Genomic_DNA"/>
</dbReference>
<protein>
    <recommendedName>
        <fullName evidence="3">BRCT domain-containing protein</fullName>
    </recommendedName>
</protein>
<keyword evidence="5" id="KW-1185">Reference proteome</keyword>
<dbReference type="Proteomes" id="UP001489004">
    <property type="component" value="Unassembled WGS sequence"/>
</dbReference>
<accession>A0AAW1QQW4</accession>
<proteinExistence type="predicted"/>
<dbReference type="InterPro" id="IPR036420">
    <property type="entry name" value="BRCT_dom_sf"/>
</dbReference>
<evidence type="ECO:0000313" key="4">
    <source>
        <dbReference type="EMBL" id="KAK9823808.1"/>
    </source>
</evidence>
<feature type="region of interest" description="Disordered" evidence="2">
    <location>
        <begin position="654"/>
        <end position="673"/>
    </location>
</feature>
<dbReference type="GO" id="GO:0007095">
    <property type="term" value="P:mitotic G2 DNA damage checkpoint signaling"/>
    <property type="evidence" value="ECO:0007669"/>
    <property type="project" value="TreeGrafter"/>
</dbReference>
<dbReference type="Gene3D" id="3.40.50.10190">
    <property type="entry name" value="BRCT domain"/>
    <property type="match status" value="4"/>
</dbReference>
<organism evidence="4 5">
    <name type="scientific">[Myrmecia] bisecta</name>
    <dbReference type="NCBI Taxonomy" id="41462"/>
    <lineage>
        <taxon>Eukaryota</taxon>
        <taxon>Viridiplantae</taxon>
        <taxon>Chlorophyta</taxon>
        <taxon>core chlorophytes</taxon>
        <taxon>Trebouxiophyceae</taxon>
        <taxon>Trebouxiales</taxon>
        <taxon>Trebouxiaceae</taxon>
        <taxon>Myrmecia</taxon>
    </lineage>
</organism>
<dbReference type="PANTHER" id="PTHR13561:SF20">
    <property type="entry name" value="DNA TOPOISOMERASE 2-BINDING PROTEIN 1"/>
    <property type="match status" value="1"/>
</dbReference>
<feature type="compositionally biased region" description="Basic and acidic residues" evidence="2">
    <location>
        <begin position="905"/>
        <end position="916"/>
    </location>
</feature>
<feature type="region of interest" description="Disordered" evidence="2">
    <location>
        <begin position="681"/>
        <end position="706"/>
    </location>
</feature>
<feature type="domain" description="BRCT" evidence="3">
    <location>
        <begin position="244"/>
        <end position="339"/>
    </location>
</feature>
<name>A0AAW1QQW4_9CHLO</name>
<feature type="domain" description="BRCT" evidence="3">
    <location>
        <begin position="387"/>
        <end position="490"/>
    </location>
</feature>
<dbReference type="SUPFAM" id="SSF52113">
    <property type="entry name" value="BRCT domain"/>
    <property type="match status" value="4"/>
</dbReference>
<dbReference type="GO" id="GO:0033314">
    <property type="term" value="P:mitotic DNA replication checkpoint signaling"/>
    <property type="evidence" value="ECO:0007669"/>
    <property type="project" value="TreeGrafter"/>
</dbReference>
<dbReference type="Pfam" id="PF12738">
    <property type="entry name" value="PTCB-BRCT"/>
    <property type="match status" value="2"/>
</dbReference>
<evidence type="ECO:0000313" key="5">
    <source>
        <dbReference type="Proteomes" id="UP001489004"/>
    </source>
</evidence>
<dbReference type="InterPro" id="IPR001357">
    <property type="entry name" value="BRCT_dom"/>
</dbReference>
<feature type="domain" description="BRCT" evidence="3">
    <location>
        <begin position="69"/>
        <end position="157"/>
    </location>
</feature>
<feature type="compositionally biased region" description="Low complexity" evidence="2">
    <location>
        <begin position="659"/>
        <end position="673"/>
    </location>
</feature>
<sequence>MFRICELGGQLLQHFTRSDSPHFFVADRVGGSLYQDVLSIEKETGPLLVRPSWLAACKAASRVVPAQQHKLAAFTGLRVSISGFSPREKSRLAGLIQAGGGEHSADLTKRCTHLVCKTGGSAKHRFAVKEGLLVVTVPWVEASAAAGCCLEEAQFALEAQPAAVQRVSKPLEACSAVSAGSCQPGASADLPASSAVVGEHTQAQSRAASAAPLMQPALTTRHQPGEPASAHPGCAEGMYGVSDDENMFLDGARVFMTGCPPAEQLEQIRLARAGGATRYPDLQPPVTHIVVGSDVTLVELQAVKEHQVQHRARVKVVGCEWLRQCKRQASLLPVNAALAFDLPAAISAAQAQTQVPQPSTVPEWLQQRAQESRHASDEGAAGSREATTGAFFEGRWFTMAGVEDKEDYLRAEQIIRQFGGHLFTSATARLVPNPKAAYAVCDNSLTHNRIQQLRKKDDFKLVPESMRVTVYWVDKCEQARHLLPHSTRDRVMCRPRPFNMPLDCMSGIRICASGYNAAEKATIEECAQLLGATFTASMTRKNTHLLIMHAAGAKFLHCKKFDVIPVVADWLLECAHKGQLVPEADFYPPSEPEAGEGTGQQADPAISQLSLDPARLPGDLGPTQVSANLQNRFAAVTTSANGLVERDINQRVERASSQPRAPGSMAAPPAAKPATLLQKIMQQSQAAASRQPAWASSAAVPQSPAAPQPSLLDAMADMESKACPDPGQEVAMARHEMPDMAASLLSAANGASHVRASGLSQEFSTTSSGVTGAASGVSRAGQDIAGEGMREEAEARAGAARKRGRRGAEAAAVAAPGRAKRRTRAVAAAEEAPSQLDCSQQVGYEGIPSKPGLSTGSRAHQPRSGIGLAATMAGSHSGHDEAVKQRLARAVMSSRHRGVTAAHKSAADELKDMGLM</sequence>
<feature type="region of interest" description="Disordered" evidence="2">
    <location>
        <begin position="894"/>
        <end position="916"/>
    </location>
</feature>
<feature type="region of interest" description="Disordered" evidence="2">
    <location>
        <begin position="353"/>
        <end position="385"/>
    </location>
</feature>
<feature type="compositionally biased region" description="Low complexity" evidence="2">
    <location>
        <begin position="764"/>
        <end position="778"/>
    </location>
</feature>
<evidence type="ECO:0000259" key="3">
    <source>
        <dbReference type="PROSITE" id="PS50172"/>
    </source>
</evidence>
<keyword evidence="1" id="KW-0677">Repeat</keyword>
<dbReference type="GO" id="GO:0006270">
    <property type="term" value="P:DNA replication initiation"/>
    <property type="evidence" value="ECO:0007669"/>
    <property type="project" value="TreeGrafter"/>
</dbReference>
<reference evidence="4 5" key="1">
    <citation type="journal article" date="2024" name="Nat. Commun.">
        <title>Phylogenomics reveals the evolutionary origins of lichenization in chlorophyte algae.</title>
        <authorList>
            <person name="Puginier C."/>
            <person name="Libourel C."/>
            <person name="Otte J."/>
            <person name="Skaloud P."/>
            <person name="Haon M."/>
            <person name="Grisel S."/>
            <person name="Petersen M."/>
            <person name="Berrin J.G."/>
            <person name="Delaux P.M."/>
            <person name="Dal Grande F."/>
            <person name="Keller J."/>
        </authorList>
    </citation>
    <scope>NUCLEOTIDE SEQUENCE [LARGE SCALE GENOMIC DNA]</scope>
    <source>
        <strain evidence="4 5">SAG 2043</strain>
    </source>
</reference>
<dbReference type="AlphaFoldDB" id="A0AAW1QQW4"/>
<feature type="domain" description="BRCT" evidence="3">
    <location>
        <begin position="1"/>
        <end position="71"/>
    </location>
</feature>
<feature type="domain" description="BRCT" evidence="3">
    <location>
        <begin position="500"/>
        <end position="588"/>
    </location>
</feature>
<dbReference type="PROSITE" id="PS50172">
    <property type="entry name" value="BRCT"/>
    <property type="match status" value="5"/>
</dbReference>
<dbReference type="SMART" id="SM00292">
    <property type="entry name" value="BRCT"/>
    <property type="match status" value="3"/>
</dbReference>
<dbReference type="CDD" id="cd17731">
    <property type="entry name" value="BRCT_TopBP1_rpt2_like"/>
    <property type="match status" value="2"/>
</dbReference>
<dbReference type="InterPro" id="IPR059215">
    <property type="entry name" value="BRCT2_TopBP1-like"/>
</dbReference>
<feature type="compositionally biased region" description="Low complexity" evidence="2">
    <location>
        <begin position="682"/>
        <end position="706"/>
    </location>
</feature>
<evidence type="ECO:0000256" key="1">
    <source>
        <dbReference type="ARBA" id="ARBA00022737"/>
    </source>
</evidence>